<evidence type="ECO:0000313" key="2">
    <source>
        <dbReference type="Proteomes" id="UP000223738"/>
    </source>
</evidence>
<dbReference type="OrthoDB" id="40580at10239"/>
<organism evidence="1 2">
    <name type="scientific">Pseudomonas phage phiPMW</name>
    <dbReference type="NCBI Taxonomy" id="1815582"/>
    <lineage>
        <taxon>Viruses</taxon>
        <taxon>Duplodnaviria</taxon>
        <taxon>Heunggongvirae</taxon>
        <taxon>Uroviricota</taxon>
        <taxon>Caudoviricetes</taxon>
        <taxon>Plaisancevirus</taxon>
        <taxon>Plaisancevirus PMW</taxon>
    </lineage>
</organism>
<sequence>MTTWKPTSEQSREIRDYAKMRAGTGWVKLELGEKVNTNLDACARGAVFYSPNVMLFTDDIHNEESSYDLADLIQWDEFRKKGVELTDDGCAYLDFYVYDRDGLNCNIAVSVMVDGKESIILCGG</sequence>
<gene>
    <name evidence="1" type="ORF">PMW_52</name>
</gene>
<dbReference type="EMBL" id="KU862660">
    <property type="protein sequence ID" value="ANA49177.1"/>
    <property type="molecule type" value="Genomic_DNA"/>
</dbReference>
<proteinExistence type="predicted"/>
<evidence type="ECO:0000313" key="1">
    <source>
        <dbReference type="EMBL" id="ANA49177.1"/>
    </source>
</evidence>
<keyword evidence="2" id="KW-1185">Reference proteome</keyword>
<reference evidence="1 2" key="1">
    <citation type="submission" date="2016-03" db="EMBL/GenBank/DDBJ databases">
        <title>Characterization of pf16 and phiPMW: Two novel phages infecting Pseudomonas putida PpG1.</title>
        <authorList>
            <person name="Magill D.J."/>
            <person name="Krylov V.N."/>
            <person name="Allen C.C.R."/>
            <person name="McGrath J.W."/>
            <person name="Quinn J.P."/>
            <person name="Kulakov L.A."/>
        </authorList>
    </citation>
    <scope>NUCLEOTIDE SEQUENCE [LARGE SCALE GENOMIC DNA]</scope>
</reference>
<dbReference type="Proteomes" id="UP000223738">
    <property type="component" value="Segment"/>
</dbReference>
<name>A0A1S5R1C1_9CAUD</name>
<accession>A0A1S5R1C1</accession>
<protein>
    <submittedName>
        <fullName evidence="1">Uncharacterized protein</fullName>
    </submittedName>
</protein>